<comment type="caution">
    <text evidence="4">The sequence shown here is derived from an EMBL/GenBank/DDBJ whole genome shotgun (WGS) entry which is preliminary data.</text>
</comment>
<feature type="compositionally biased region" description="Acidic residues" evidence="3">
    <location>
        <begin position="197"/>
        <end position="210"/>
    </location>
</feature>
<reference evidence="4 5" key="1">
    <citation type="journal article" date="2015" name="Genome Biol. Evol.">
        <title>Comparative Genomics of a Bacterivorous Green Alga Reveals Evolutionary Causalities and Consequences of Phago-Mixotrophic Mode of Nutrition.</title>
        <authorList>
            <person name="Burns J.A."/>
            <person name="Paasch A."/>
            <person name="Narechania A."/>
            <person name="Kim E."/>
        </authorList>
    </citation>
    <scope>NUCLEOTIDE SEQUENCE [LARGE SCALE GENOMIC DNA]</scope>
    <source>
        <strain evidence="4 5">PLY_AMNH</strain>
    </source>
</reference>
<dbReference type="PANTHER" id="PTHR46613">
    <property type="entry name" value="RADIAL SPOKE HEAD 10 HOMOLOG B-RELATED"/>
    <property type="match status" value="1"/>
</dbReference>
<feature type="region of interest" description="Disordered" evidence="3">
    <location>
        <begin position="171"/>
        <end position="210"/>
    </location>
</feature>
<protein>
    <submittedName>
        <fullName evidence="4">Uncharacterized protein</fullName>
    </submittedName>
</protein>
<dbReference type="AlphaFoldDB" id="A0AAE0F854"/>
<gene>
    <name evidence="4" type="ORF">CYMTET_35973</name>
</gene>
<dbReference type="Gene3D" id="1.10.238.10">
    <property type="entry name" value="EF-hand"/>
    <property type="match status" value="2"/>
</dbReference>
<dbReference type="InterPro" id="IPR011992">
    <property type="entry name" value="EF-hand-dom_pair"/>
</dbReference>
<evidence type="ECO:0000313" key="5">
    <source>
        <dbReference type="Proteomes" id="UP001190700"/>
    </source>
</evidence>
<feature type="non-terminal residue" evidence="4">
    <location>
        <position position="1"/>
    </location>
</feature>
<proteinExistence type="predicted"/>
<name>A0AAE0F854_9CHLO</name>
<evidence type="ECO:0000256" key="3">
    <source>
        <dbReference type="SAM" id="MobiDB-lite"/>
    </source>
</evidence>
<dbReference type="EMBL" id="LGRX02023160">
    <property type="protein sequence ID" value="KAK3254826.1"/>
    <property type="molecule type" value="Genomic_DNA"/>
</dbReference>
<evidence type="ECO:0000256" key="2">
    <source>
        <dbReference type="ARBA" id="ARBA00023273"/>
    </source>
</evidence>
<organism evidence="4 5">
    <name type="scientific">Cymbomonas tetramitiformis</name>
    <dbReference type="NCBI Taxonomy" id="36881"/>
    <lineage>
        <taxon>Eukaryota</taxon>
        <taxon>Viridiplantae</taxon>
        <taxon>Chlorophyta</taxon>
        <taxon>Pyramimonadophyceae</taxon>
        <taxon>Pyramimonadales</taxon>
        <taxon>Pyramimonadaceae</taxon>
        <taxon>Cymbomonas</taxon>
    </lineage>
</organism>
<keyword evidence="2" id="KW-0966">Cell projection</keyword>
<feature type="region of interest" description="Disordered" evidence="3">
    <location>
        <begin position="76"/>
        <end position="98"/>
    </location>
</feature>
<dbReference type="PANTHER" id="PTHR46613:SF1">
    <property type="entry name" value="RADIAL SPOKE HEAD 10 HOMOLOG B-RELATED"/>
    <property type="match status" value="1"/>
</dbReference>
<dbReference type="SUPFAM" id="SSF47473">
    <property type="entry name" value="EF-hand"/>
    <property type="match status" value="1"/>
</dbReference>
<dbReference type="Proteomes" id="UP001190700">
    <property type="component" value="Unassembled WGS sequence"/>
</dbReference>
<dbReference type="GO" id="GO:0042995">
    <property type="term" value="C:cell projection"/>
    <property type="evidence" value="ECO:0007669"/>
    <property type="project" value="UniProtKB-SubCell"/>
</dbReference>
<evidence type="ECO:0000256" key="1">
    <source>
        <dbReference type="ARBA" id="ARBA00004316"/>
    </source>
</evidence>
<sequence length="407" mass="45967">KYLDSFCKKRRMLAMGAKWASQGHMLFERQRFRALGFVWNLLRAQLDDNQLINEKRKKIEEAGKAFTKVHPSKVKDLLQKEEKDPKKGARKSLATEHHEAVNKAQLQDLVGQVEEVLRQNVSYLKQTFRHYAIGPDGCGTMSAAEFSTMVRDCLVIGKDLTSAQVSAIFERANQDPDPGEDAEQSLETKETVQPDTLLDDEEDIEENPDAEFVPEEFTEALVRIAHAKFQKSDPTASTAQRLEKLLRTHVFNNCSRCDIDHVREMLQDDAVQAVFRKHSSSMEKVFMYYAGVDGVVGGATLSLYEFEAFCRDCRLFSGAFTDAAMTTIFSNVQDLLKGDDEAGELTFNAFYEAVAGVVNYKMCSPYQPFAQRLDQFIQRMVLPTAKQAKPRKVTAVKKSKFDAKGGK</sequence>
<evidence type="ECO:0000313" key="4">
    <source>
        <dbReference type="EMBL" id="KAK3254826.1"/>
    </source>
</evidence>
<accession>A0AAE0F854</accession>
<comment type="subcellular location">
    <subcellularLocation>
        <location evidence="1">Cell projection</location>
    </subcellularLocation>
</comment>
<keyword evidence="5" id="KW-1185">Reference proteome</keyword>